<evidence type="ECO:0000256" key="9">
    <source>
        <dbReference type="ARBA" id="ARBA00023319"/>
    </source>
</evidence>
<feature type="domain" description="Ig-like" evidence="10">
    <location>
        <begin position="247"/>
        <end position="337"/>
    </location>
</feature>
<reference evidence="11 12" key="1">
    <citation type="submission" date="2018-04" db="EMBL/GenBank/DDBJ databases">
        <authorList>
            <person name="Zhang X."/>
            <person name="Yuan J."/>
            <person name="Li F."/>
            <person name="Xiang J."/>
        </authorList>
    </citation>
    <scope>NUCLEOTIDE SEQUENCE [LARGE SCALE GENOMIC DNA]</scope>
    <source>
        <tissue evidence="11">Muscle</tissue>
    </source>
</reference>
<dbReference type="GO" id="GO:0070593">
    <property type="term" value="P:dendrite self-avoidance"/>
    <property type="evidence" value="ECO:0007669"/>
    <property type="project" value="TreeGrafter"/>
</dbReference>
<name>A0A3R7QI73_PENVA</name>
<keyword evidence="5" id="KW-0130">Cell adhesion</keyword>
<dbReference type="STRING" id="6689.A0A3R7QI73"/>
<dbReference type="SUPFAM" id="SSF48726">
    <property type="entry name" value="Immunoglobulin"/>
    <property type="match status" value="4"/>
</dbReference>
<dbReference type="Pfam" id="PF07679">
    <property type="entry name" value="I-set"/>
    <property type="match status" value="2"/>
</dbReference>
<dbReference type="GO" id="GO:0030424">
    <property type="term" value="C:axon"/>
    <property type="evidence" value="ECO:0007669"/>
    <property type="project" value="TreeGrafter"/>
</dbReference>
<keyword evidence="8" id="KW-1015">Disulfide bond</keyword>
<keyword evidence="3" id="KW-0732">Signal</keyword>
<dbReference type="InterPro" id="IPR013098">
    <property type="entry name" value="Ig_I-set"/>
</dbReference>
<protein>
    <submittedName>
        <fullName evidence="11">Putative Down syndrome cell adhesion molecule-like protein Dscam2</fullName>
    </submittedName>
</protein>
<evidence type="ECO:0000256" key="2">
    <source>
        <dbReference type="ARBA" id="ARBA00022692"/>
    </source>
</evidence>
<dbReference type="InterPro" id="IPR013783">
    <property type="entry name" value="Ig-like_fold"/>
</dbReference>
<dbReference type="SMART" id="SM00408">
    <property type="entry name" value="IGc2"/>
    <property type="match status" value="3"/>
</dbReference>
<evidence type="ECO:0000256" key="8">
    <source>
        <dbReference type="ARBA" id="ARBA00023157"/>
    </source>
</evidence>
<dbReference type="SMART" id="SM00409">
    <property type="entry name" value="IG"/>
    <property type="match status" value="3"/>
</dbReference>
<dbReference type="PANTHER" id="PTHR10075">
    <property type="entry name" value="BASIGIN RELATED"/>
    <property type="match status" value="1"/>
</dbReference>
<dbReference type="AlphaFoldDB" id="A0A3R7QI73"/>
<keyword evidence="9" id="KW-0393">Immunoglobulin domain</keyword>
<feature type="non-terminal residue" evidence="11">
    <location>
        <position position="415"/>
    </location>
</feature>
<evidence type="ECO:0000256" key="1">
    <source>
        <dbReference type="ARBA" id="ARBA00004167"/>
    </source>
</evidence>
<dbReference type="InterPro" id="IPR003599">
    <property type="entry name" value="Ig_sub"/>
</dbReference>
<evidence type="ECO:0000259" key="10">
    <source>
        <dbReference type="PROSITE" id="PS50835"/>
    </source>
</evidence>
<comment type="subcellular location">
    <subcellularLocation>
        <location evidence="1">Membrane</location>
        <topology evidence="1">Single-pass membrane protein</topology>
    </subcellularLocation>
</comment>
<dbReference type="GO" id="GO:0007156">
    <property type="term" value="P:homophilic cell adhesion via plasma membrane adhesion molecules"/>
    <property type="evidence" value="ECO:0007669"/>
    <property type="project" value="TreeGrafter"/>
</dbReference>
<proteinExistence type="predicted"/>
<dbReference type="GO" id="GO:0098632">
    <property type="term" value="F:cell-cell adhesion mediator activity"/>
    <property type="evidence" value="ECO:0007669"/>
    <property type="project" value="TreeGrafter"/>
</dbReference>
<keyword evidence="2" id="KW-0812">Transmembrane</keyword>
<reference evidence="11 12" key="2">
    <citation type="submission" date="2019-01" db="EMBL/GenBank/DDBJ databases">
        <title>The decoding of complex shrimp genome reveals the adaptation for benthos swimmer, frequently molting mechanism and breeding impact on genome.</title>
        <authorList>
            <person name="Sun Y."/>
            <person name="Gao Y."/>
            <person name="Yu Y."/>
        </authorList>
    </citation>
    <scope>NUCLEOTIDE SEQUENCE [LARGE SCALE GENOMIC DNA]</scope>
    <source>
        <tissue evidence="11">Muscle</tissue>
    </source>
</reference>
<keyword evidence="4" id="KW-0677">Repeat</keyword>
<dbReference type="InterPro" id="IPR007110">
    <property type="entry name" value="Ig-like_dom"/>
</dbReference>
<keyword evidence="7" id="KW-0472">Membrane</keyword>
<evidence type="ECO:0000256" key="7">
    <source>
        <dbReference type="ARBA" id="ARBA00023136"/>
    </source>
</evidence>
<keyword evidence="6" id="KW-1133">Transmembrane helix</keyword>
<evidence type="ECO:0000256" key="6">
    <source>
        <dbReference type="ARBA" id="ARBA00022989"/>
    </source>
</evidence>
<dbReference type="InterPro" id="IPR003598">
    <property type="entry name" value="Ig_sub2"/>
</dbReference>
<evidence type="ECO:0000256" key="5">
    <source>
        <dbReference type="ARBA" id="ARBA00022889"/>
    </source>
</evidence>
<feature type="domain" description="Ig-like" evidence="10">
    <location>
        <begin position="346"/>
        <end position="415"/>
    </location>
</feature>
<dbReference type="GO" id="GO:0005886">
    <property type="term" value="C:plasma membrane"/>
    <property type="evidence" value="ECO:0007669"/>
    <property type="project" value="TreeGrafter"/>
</dbReference>
<comment type="caution">
    <text evidence="11">The sequence shown here is derived from an EMBL/GenBank/DDBJ whole genome shotgun (WGS) entry which is preliminary data.</text>
</comment>
<evidence type="ECO:0000256" key="4">
    <source>
        <dbReference type="ARBA" id="ARBA00022737"/>
    </source>
</evidence>
<dbReference type="FunFam" id="2.60.40.10:FF:000017">
    <property type="entry name" value="Down syndrome cell adhesion molecule b"/>
    <property type="match status" value="1"/>
</dbReference>
<dbReference type="OrthoDB" id="6380591at2759"/>
<dbReference type="InterPro" id="IPR036179">
    <property type="entry name" value="Ig-like_dom_sf"/>
</dbReference>
<organism evidence="11 12">
    <name type="scientific">Penaeus vannamei</name>
    <name type="common">Whiteleg shrimp</name>
    <name type="synonym">Litopenaeus vannamei</name>
    <dbReference type="NCBI Taxonomy" id="6689"/>
    <lineage>
        <taxon>Eukaryota</taxon>
        <taxon>Metazoa</taxon>
        <taxon>Ecdysozoa</taxon>
        <taxon>Arthropoda</taxon>
        <taxon>Crustacea</taxon>
        <taxon>Multicrustacea</taxon>
        <taxon>Malacostraca</taxon>
        <taxon>Eumalacostraca</taxon>
        <taxon>Eucarida</taxon>
        <taxon>Decapoda</taxon>
        <taxon>Dendrobranchiata</taxon>
        <taxon>Penaeoidea</taxon>
        <taxon>Penaeidae</taxon>
        <taxon>Penaeus</taxon>
    </lineage>
</organism>
<dbReference type="GO" id="GO:0007411">
    <property type="term" value="P:axon guidance"/>
    <property type="evidence" value="ECO:0007669"/>
    <property type="project" value="TreeGrafter"/>
</dbReference>
<evidence type="ECO:0000313" key="11">
    <source>
        <dbReference type="EMBL" id="ROT79720.1"/>
    </source>
</evidence>
<feature type="domain" description="Ig-like" evidence="10">
    <location>
        <begin position="128"/>
        <end position="227"/>
    </location>
</feature>
<sequence>MASSHIQVVSRIPYKTFYHSPTPRTAEQNRIAHEIQVSAHPPVQTVSAGSRVSVRCRVQGSPVAEVRWYKDGSPLHTHTHAHLMLQGRDTLVITGVGERDAGMYQCVAANSLGEAQASSQISIRDSVPSLRHTFIEQTLQPGPPVSLKCTALGHPTPVITWTLDGRPLTPSSGHYGGQRVSVGAWVDVGGQVVSQVNISSAGHMDGGLYACAAANSAGRAEHSARLNVYGGWRGDGEAWEGLGDWMPSFVSVASAVSRTPSNVTVVDGSEATVVCPVAGYPIKSVTWTLHGRPLTPKPRRSPRADGSLVFQSVEAEQDVGLYTCTASNAQGRTATASFILGVLKPPVLAELKFPAGLVEGMRFSLSCSLLSGDLPISLRWEKDGRPLPRDPVLTETHSQFFTNLVFTDIRGRHAG</sequence>
<dbReference type="Gene3D" id="2.60.40.10">
    <property type="entry name" value="Immunoglobulins"/>
    <property type="match status" value="3"/>
</dbReference>
<dbReference type="FunFam" id="2.60.40.10:FF:000032">
    <property type="entry name" value="palladin isoform X1"/>
    <property type="match status" value="1"/>
</dbReference>
<accession>A0A3R7QI73</accession>
<gene>
    <name evidence="11" type="ORF">C7M84_001560</name>
</gene>
<keyword evidence="12" id="KW-1185">Reference proteome</keyword>
<dbReference type="PROSITE" id="PS50835">
    <property type="entry name" value="IG_LIKE"/>
    <property type="match status" value="4"/>
</dbReference>
<dbReference type="Proteomes" id="UP000283509">
    <property type="component" value="Unassembled WGS sequence"/>
</dbReference>
<dbReference type="Pfam" id="PF13927">
    <property type="entry name" value="Ig_3"/>
    <property type="match status" value="1"/>
</dbReference>
<dbReference type="PANTHER" id="PTHR10075:SF14">
    <property type="entry name" value="CELL ADHESION MOLECULE DSCAM2-RELATED"/>
    <property type="match status" value="1"/>
</dbReference>
<feature type="domain" description="Ig-like" evidence="10">
    <location>
        <begin position="23"/>
        <end position="122"/>
    </location>
</feature>
<evidence type="ECO:0000256" key="3">
    <source>
        <dbReference type="ARBA" id="ARBA00022729"/>
    </source>
</evidence>
<dbReference type="EMBL" id="QCYY01001199">
    <property type="protein sequence ID" value="ROT79720.1"/>
    <property type="molecule type" value="Genomic_DNA"/>
</dbReference>
<evidence type="ECO:0000313" key="12">
    <source>
        <dbReference type="Proteomes" id="UP000283509"/>
    </source>
</evidence>